<dbReference type="OrthoDB" id="445301at2759"/>
<dbReference type="GO" id="GO:0016255">
    <property type="term" value="P:attachment of GPI anchor to protein"/>
    <property type="evidence" value="ECO:0007669"/>
    <property type="project" value="TreeGrafter"/>
</dbReference>
<dbReference type="GO" id="GO:0042765">
    <property type="term" value="C:GPI-anchor transamidase complex"/>
    <property type="evidence" value="ECO:0007669"/>
    <property type="project" value="InterPro"/>
</dbReference>
<evidence type="ECO:0000313" key="3">
    <source>
        <dbReference type="Proteomes" id="UP000789508"/>
    </source>
</evidence>
<keyword evidence="3" id="KW-1185">Reference proteome</keyword>
<accession>A0A9N8VHC1</accession>
<feature type="transmembrane region" description="Helical" evidence="1">
    <location>
        <begin position="474"/>
        <end position="493"/>
    </location>
</feature>
<dbReference type="Pfam" id="PF04114">
    <property type="entry name" value="Gaa1"/>
    <property type="match status" value="1"/>
</dbReference>
<organism evidence="2 3">
    <name type="scientific">Ambispora leptoticha</name>
    <dbReference type="NCBI Taxonomy" id="144679"/>
    <lineage>
        <taxon>Eukaryota</taxon>
        <taxon>Fungi</taxon>
        <taxon>Fungi incertae sedis</taxon>
        <taxon>Mucoromycota</taxon>
        <taxon>Glomeromycotina</taxon>
        <taxon>Glomeromycetes</taxon>
        <taxon>Archaeosporales</taxon>
        <taxon>Ambisporaceae</taxon>
        <taxon>Ambispora</taxon>
    </lineage>
</organism>
<keyword evidence="1" id="KW-0472">Membrane</keyword>
<dbReference type="PANTHER" id="PTHR13304">
    <property type="entry name" value="GLYCOSYLPHOSPHATIDYLINOSITOL ANCHOR ATTACHMENT 1 PROTEIN"/>
    <property type="match status" value="1"/>
</dbReference>
<sequence length="567" mass="64461">MSTPKSASATRARLQRRRALLRTLKLWIPRLRFLLFAIGVGWLFVLPSNEYNKHTYISENALLPGQVNTYYSWPQVHEASVYRDNIESISTSSIERTAYIENELRKVGIKTETQNFTVNALGKDIIILITDGGEAGVQAWLEAYHDNPRSDIMSSPLFLRSGAIQAAVNLDLPGTKDYQVLGIFYEGVNGQLPNLDLINTIVRIVRISGRIPIMLHDTGHVYWANDHGDYYSSLYNLMLTMKYQALGHSTGSHGLFFRYKIDAVTLYGHRMEASHQPFMFLEIGTAVESTFRSLNNLLEHFHQSFFFYLLPSPEKYISIGSYLPPSILLAHSQSSKEPKIEQKFPTPSPFNRRPRRILFSLTVLITTHATGIMIFFMIKNYFLLNKLASLLFIQDYFLVLALIIFILIKVSFVLVSIMESRAPTKNQIAHRIEKTNDTNSQDRPQQLEPAADWIILKCFTLAFTGMIISCLSVLNFSLAVFTALIVIIPFSLFQPHESKAIRYFQLFVLCLISPPGLLLLSGVDVGNFLKSTLMEYQLLGNYIVPFVCCLYWPNVLAYTVIVQAPIK</sequence>
<dbReference type="AlphaFoldDB" id="A0A9N8VHC1"/>
<keyword evidence="1" id="KW-0812">Transmembrane</keyword>
<dbReference type="InterPro" id="IPR007246">
    <property type="entry name" value="Gaa1"/>
</dbReference>
<evidence type="ECO:0000256" key="1">
    <source>
        <dbReference type="SAM" id="Phobius"/>
    </source>
</evidence>
<feature type="transmembrane region" description="Helical" evidence="1">
    <location>
        <begin position="542"/>
        <end position="561"/>
    </location>
</feature>
<feature type="transmembrane region" description="Helical" evidence="1">
    <location>
        <begin position="357"/>
        <end position="376"/>
    </location>
</feature>
<reference evidence="2" key="1">
    <citation type="submission" date="2021-06" db="EMBL/GenBank/DDBJ databases">
        <authorList>
            <person name="Kallberg Y."/>
            <person name="Tangrot J."/>
            <person name="Rosling A."/>
        </authorList>
    </citation>
    <scope>NUCLEOTIDE SEQUENCE</scope>
    <source>
        <strain evidence="2">FL130A</strain>
    </source>
</reference>
<feature type="transmembrane region" description="Helical" evidence="1">
    <location>
        <begin position="500"/>
        <end position="522"/>
    </location>
</feature>
<keyword evidence="1" id="KW-1133">Transmembrane helix</keyword>
<evidence type="ECO:0000313" key="2">
    <source>
        <dbReference type="EMBL" id="CAG8450657.1"/>
    </source>
</evidence>
<gene>
    <name evidence="2" type="ORF">ALEPTO_LOCUS985</name>
</gene>
<proteinExistence type="predicted"/>
<dbReference type="Proteomes" id="UP000789508">
    <property type="component" value="Unassembled WGS sequence"/>
</dbReference>
<dbReference type="EMBL" id="CAJVPS010000092">
    <property type="protein sequence ID" value="CAG8450657.1"/>
    <property type="molecule type" value="Genomic_DNA"/>
</dbReference>
<name>A0A9N8VHC1_9GLOM</name>
<protein>
    <submittedName>
        <fullName evidence="2">11126_t:CDS:1</fullName>
    </submittedName>
</protein>
<feature type="transmembrane region" description="Helical" evidence="1">
    <location>
        <begin position="396"/>
        <end position="417"/>
    </location>
</feature>
<comment type="caution">
    <text evidence="2">The sequence shown here is derived from an EMBL/GenBank/DDBJ whole genome shotgun (WGS) entry which is preliminary data.</text>
</comment>
<dbReference type="PANTHER" id="PTHR13304:SF0">
    <property type="entry name" value="GLYCOSYLPHOSPHATIDYLINOSITOL ANCHOR ATTACHMENT 1 PROTEIN"/>
    <property type="match status" value="1"/>
</dbReference>
<feature type="transmembrane region" description="Helical" evidence="1">
    <location>
        <begin position="27"/>
        <end position="46"/>
    </location>
</feature>